<dbReference type="EMBL" id="CP020569">
    <property type="protein sequence ID" value="ARF59279.1"/>
    <property type="molecule type" value="Genomic_DNA"/>
</dbReference>
<sequence length="61" mass="5847">MPARSVVGFLALLAVLFVLAYGAGTAAGPVAPGLHPQGGTRTQDPGPAGDMGGMPGMGGAR</sequence>
<feature type="compositionally biased region" description="Gly residues" evidence="1">
    <location>
        <begin position="49"/>
        <end position="61"/>
    </location>
</feature>
<evidence type="ECO:0000313" key="4">
    <source>
        <dbReference type="Proteomes" id="UP000192726"/>
    </source>
</evidence>
<feature type="signal peptide" evidence="2">
    <location>
        <begin position="1"/>
        <end position="20"/>
    </location>
</feature>
<dbReference type="STRING" id="553510.B1H19_07070"/>
<protein>
    <submittedName>
        <fullName evidence="3">Uncharacterized protein</fullName>
    </submittedName>
</protein>
<proteinExistence type="predicted"/>
<keyword evidence="2" id="KW-0732">Signal</keyword>
<accession>A0A1V0U220</accession>
<gene>
    <name evidence="3" type="ORF">B1H19_07070</name>
</gene>
<evidence type="ECO:0000256" key="2">
    <source>
        <dbReference type="SAM" id="SignalP"/>
    </source>
</evidence>
<dbReference type="Proteomes" id="UP000192726">
    <property type="component" value="Chromosome"/>
</dbReference>
<feature type="chain" id="PRO_5039278213" evidence="2">
    <location>
        <begin position="21"/>
        <end position="61"/>
    </location>
</feature>
<name>A0A1V0U220_9ACTN</name>
<organism evidence="3 4">
    <name type="scientific">Streptomyces gilvosporeus</name>
    <dbReference type="NCBI Taxonomy" id="553510"/>
    <lineage>
        <taxon>Bacteria</taxon>
        <taxon>Bacillati</taxon>
        <taxon>Actinomycetota</taxon>
        <taxon>Actinomycetes</taxon>
        <taxon>Kitasatosporales</taxon>
        <taxon>Streptomycetaceae</taxon>
        <taxon>Streptomyces</taxon>
    </lineage>
</organism>
<evidence type="ECO:0000256" key="1">
    <source>
        <dbReference type="SAM" id="MobiDB-lite"/>
    </source>
</evidence>
<dbReference type="AlphaFoldDB" id="A0A1V0U220"/>
<dbReference type="KEGG" id="sgv:B1H19_07070"/>
<feature type="region of interest" description="Disordered" evidence="1">
    <location>
        <begin position="30"/>
        <end position="61"/>
    </location>
</feature>
<evidence type="ECO:0000313" key="3">
    <source>
        <dbReference type="EMBL" id="ARF59279.1"/>
    </source>
</evidence>
<keyword evidence="4" id="KW-1185">Reference proteome</keyword>
<reference evidence="3 4" key="1">
    <citation type="submission" date="2017-04" db="EMBL/GenBank/DDBJ databases">
        <title>Complete Genome Sequence of Streptomyces gilvosporeus F607, a Capable Producer of Natamycin.</title>
        <authorList>
            <person name="Zong G."/>
            <person name="Zhong C."/>
            <person name="Fu J."/>
            <person name="Qin R."/>
            <person name="Cao G."/>
        </authorList>
    </citation>
    <scope>NUCLEOTIDE SEQUENCE [LARGE SCALE GENOMIC DNA]</scope>
    <source>
        <strain evidence="3 4">F607</strain>
    </source>
</reference>